<evidence type="ECO:0000313" key="2">
    <source>
        <dbReference type="Proteomes" id="UP000250235"/>
    </source>
</evidence>
<organism evidence="1 2">
    <name type="scientific">Dorcoceras hygrometricum</name>
    <dbReference type="NCBI Taxonomy" id="472368"/>
    <lineage>
        <taxon>Eukaryota</taxon>
        <taxon>Viridiplantae</taxon>
        <taxon>Streptophyta</taxon>
        <taxon>Embryophyta</taxon>
        <taxon>Tracheophyta</taxon>
        <taxon>Spermatophyta</taxon>
        <taxon>Magnoliopsida</taxon>
        <taxon>eudicotyledons</taxon>
        <taxon>Gunneridae</taxon>
        <taxon>Pentapetalae</taxon>
        <taxon>asterids</taxon>
        <taxon>lamiids</taxon>
        <taxon>Lamiales</taxon>
        <taxon>Gesneriaceae</taxon>
        <taxon>Didymocarpoideae</taxon>
        <taxon>Trichosporeae</taxon>
        <taxon>Loxocarpinae</taxon>
        <taxon>Dorcoceras</taxon>
    </lineage>
</organism>
<sequence>MPSNVKHKVTNIIMQLISCVSFSVKDHSFGQIPTYKQRFSHSKFPSQLFSTSSMLEGLDCLAYNDLHQTMLGEMVSKLILLITRQRQVLFI</sequence>
<dbReference type="Proteomes" id="UP000250235">
    <property type="component" value="Unassembled WGS sequence"/>
</dbReference>
<dbReference type="AlphaFoldDB" id="A0A2Z7BRP3"/>
<name>A0A2Z7BRP3_9LAMI</name>
<protein>
    <submittedName>
        <fullName evidence="1">Protein UPSTREAM OF FLC-like</fullName>
    </submittedName>
</protein>
<reference evidence="1 2" key="1">
    <citation type="journal article" date="2015" name="Proc. Natl. Acad. Sci. U.S.A.">
        <title>The resurrection genome of Boea hygrometrica: A blueprint for survival of dehydration.</title>
        <authorList>
            <person name="Xiao L."/>
            <person name="Yang G."/>
            <person name="Zhang L."/>
            <person name="Yang X."/>
            <person name="Zhao S."/>
            <person name="Ji Z."/>
            <person name="Zhou Q."/>
            <person name="Hu M."/>
            <person name="Wang Y."/>
            <person name="Chen M."/>
            <person name="Xu Y."/>
            <person name="Jin H."/>
            <person name="Xiao X."/>
            <person name="Hu G."/>
            <person name="Bao F."/>
            <person name="Hu Y."/>
            <person name="Wan P."/>
            <person name="Li L."/>
            <person name="Deng X."/>
            <person name="Kuang T."/>
            <person name="Xiang C."/>
            <person name="Zhu J.K."/>
            <person name="Oliver M.J."/>
            <person name="He Y."/>
        </authorList>
    </citation>
    <scope>NUCLEOTIDE SEQUENCE [LARGE SCALE GENOMIC DNA]</scope>
    <source>
        <strain evidence="2">cv. XS01</strain>
    </source>
</reference>
<accession>A0A2Z7BRP3</accession>
<gene>
    <name evidence="1" type="ORF">F511_16621</name>
</gene>
<dbReference type="EMBL" id="KV003184">
    <property type="protein sequence ID" value="KZV36926.1"/>
    <property type="molecule type" value="Genomic_DNA"/>
</dbReference>
<dbReference type="OrthoDB" id="1280899at2759"/>
<evidence type="ECO:0000313" key="1">
    <source>
        <dbReference type="EMBL" id="KZV36926.1"/>
    </source>
</evidence>
<keyword evidence="2" id="KW-1185">Reference proteome</keyword>
<proteinExistence type="predicted"/>